<dbReference type="InterPro" id="IPR007253">
    <property type="entry name" value="Cell_wall-bd_2"/>
</dbReference>
<feature type="signal peptide" evidence="1">
    <location>
        <begin position="1"/>
        <end position="34"/>
    </location>
</feature>
<dbReference type="InterPro" id="IPR051922">
    <property type="entry name" value="Bact_Sporulation_Assoc"/>
</dbReference>
<comment type="caution">
    <text evidence="2">The sequence shown here is derived from an EMBL/GenBank/DDBJ whole genome shotgun (WGS) entry which is preliminary data.</text>
</comment>
<dbReference type="PANTHER" id="PTHR30032:SF8">
    <property type="entry name" value="GERMINATION-SPECIFIC N-ACETYLMURAMOYL-L-ALANINE AMIDASE"/>
    <property type="match status" value="1"/>
</dbReference>
<reference evidence="3" key="1">
    <citation type="journal article" date="2019" name="Int. J. Syst. Evol. Microbiol.">
        <title>The Global Catalogue of Microorganisms (GCM) 10K type strain sequencing project: providing services to taxonomists for standard genome sequencing and annotation.</title>
        <authorList>
            <consortium name="The Broad Institute Genomics Platform"/>
            <consortium name="The Broad Institute Genome Sequencing Center for Infectious Disease"/>
            <person name="Wu L."/>
            <person name="Ma J."/>
        </authorList>
    </citation>
    <scope>NUCLEOTIDE SEQUENCE [LARGE SCALE GENOMIC DNA]</scope>
    <source>
        <strain evidence="3">JCM 14900</strain>
    </source>
</reference>
<dbReference type="RefSeq" id="WP_248146443.1">
    <property type="nucleotide sequence ID" value="NZ_BAAAOF010000002.1"/>
</dbReference>
<dbReference type="InterPro" id="IPR006311">
    <property type="entry name" value="TAT_signal"/>
</dbReference>
<dbReference type="Proteomes" id="UP001501343">
    <property type="component" value="Unassembled WGS sequence"/>
</dbReference>
<dbReference type="PANTHER" id="PTHR30032">
    <property type="entry name" value="N-ACETYLMURAMOYL-L-ALANINE AMIDASE-RELATED"/>
    <property type="match status" value="1"/>
</dbReference>
<evidence type="ECO:0000256" key="1">
    <source>
        <dbReference type="SAM" id="SignalP"/>
    </source>
</evidence>
<keyword evidence="1" id="KW-0732">Signal</keyword>
<dbReference type="PROSITE" id="PS51318">
    <property type="entry name" value="TAT"/>
    <property type="match status" value="1"/>
</dbReference>
<gene>
    <name evidence="2" type="ORF">GCM10009775_12450</name>
</gene>
<dbReference type="EMBL" id="BAAAOF010000002">
    <property type="protein sequence ID" value="GAA1921495.1"/>
    <property type="molecule type" value="Genomic_DNA"/>
</dbReference>
<dbReference type="Pfam" id="PF04122">
    <property type="entry name" value="CW_binding_2"/>
    <property type="match status" value="3"/>
</dbReference>
<evidence type="ECO:0000313" key="3">
    <source>
        <dbReference type="Proteomes" id="UP001501343"/>
    </source>
</evidence>
<name>A0ABP5AW39_9MICO</name>
<proteinExistence type="predicted"/>
<feature type="chain" id="PRO_5045312798" description="Cell wall-binding protein" evidence="1">
    <location>
        <begin position="35"/>
        <end position="665"/>
    </location>
</feature>
<evidence type="ECO:0008006" key="4">
    <source>
        <dbReference type="Google" id="ProtNLM"/>
    </source>
</evidence>
<protein>
    <recommendedName>
        <fullName evidence="4">Cell wall-binding protein</fullName>
    </recommendedName>
</protein>
<keyword evidence="3" id="KW-1185">Reference proteome</keyword>
<evidence type="ECO:0000313" key="2">
    <source>
        <dbReference type="EMBL" id="GAA1921495.1"/>
    </source>
</evidence>
<sequence length="665" mass="67303">MSRRPSRRRARRATAIAAGIAIAASLLTANAAHAAPLEIWPDTGPFVMASTLGPSDREFNGATFLGYRANLTLPFDADDTVSCSWGDASFVDDEDHSLAAVQPWGAGGGGLGAVYANLLIKAPASLSSDLVGRLRFTCTPIGGETTYRYANLTIQGTPSSLYHTPHQWTVGLEPAGDRDFAAVGFGAGEQVYVSVVGVGAGEWDDVIVRQVVTADGAGGISGDFDLPSDVWTGNEELAVVATGVGSRYTLQAWLAPEDLSFDATLGTRVIGETTSPSGKAVRVNLTGYDPRASVVVALHSTAAPVVLGTVTTDSTGAAAASLNVPAGVSGAFTVWAGEKTVGYLLKTDVISIPTTAPADLTSRLSGTGRYDTAVAISAATFPTPGVPVAYIANGMNFPDALAGAPAAGMNGGPVLLSPANELPAAVAAELDRLQPQRIIVLGGKGAISESVLQELESHTDGSVDRVSGAGRYDTAVEISKETFPTSGVPVLYIASGVNFPDALAGAPAAGINSGPVLLTPPSSVPASVIDEITRLDPARIVVLGGSGAVSASVMTQLQGLTDGGVTRLSGTGRYDTAVAISKATFEDPGVPVAYIANGMNFPDALAGAPAAGVTGGPVLLTPADSLPGAVVTELTRLQPGKIVVLGGSGAVSANVLNQLEDLVAH</sequence>
<organism evidence="2 3">
    <name type="scientific">Microbacterium aoyamense</name>
    <dbReference type="NCBI Taxonomy" id="344166"/>
    <lineage>
        <taxon>Bacteria</taxon>
        <taxon>Bacillati</taxon>
        <taxon>Actinomycetota</taxon>
        <taxon>Actinomycetes</taxon>
        <taxon>Micrococcales</taxon>
        <taxon>Microbacteriaceae</taxon>
        <taxon>Microbacterium</taxon>
    </lineage>
</organism>
<accession>A0ABP5AW39</accession>